<dbReference type="GO" id="GO:0016020">
    <property type="term" value="C:membrane"/>
    <property type="evidence" value="ECO:0007669"/>
    <property type="project" value="UniProtKB-SubCell"/>
</dbReference>
<dbReference type="InterPro" id="IPR020846">
    <property type="entry name" value="MFS_dom"/>
</dbReference>
<feature type="transmembrane region" description="Helical" evidence="7">
    <location>
        <begin position="443"/>
        <end position="465"/>
    </location>
</feature>
<feature type="transmembrane region" description="Helical" evidence="7">
    <location>
        <begin position="136"/>
        <end position="155"/>
    </location>
</feature>
<gene>
    <name evidence="9" type="primary">nanT_4</name>
    <name evidence="9" type="ORF">PS938_04976</name>
</gene>
<dbReference type="GO" id="GO:0022857">
    <property type="term" value="F:transmembrane transporter activity"/>
    <property type="evidence" value="ECO:0007669"/>
    <property type="project" value="InterPro"/>
</dbReference>
<feature type="transmembrane region" description="Helical" evidence="7">
    <location>
        <begin position="316"/>
        <end position="340"/>
    </location>
</feature>
<evidence type="ECO:0000256" key="1">
    <source>
        <dbReference type="ARBA" id="ARBA00004141"/>
    </source>
</evidence>
<dbReference type="PANTHER" id="PTHR23511">
    <property type="entry name" value="SYNAPTIC VESICLE GLYCOPROTEIN 2"/>
    <property type="match status" value="1"/>
</dbReference>
<dbReference type="PROSITE" id="PS50850">
    <property type="entry name" value="MFS"/>
    <property type="match status" value="1"/>
</dbReference>
<evidence type="ECO:0000256" key="4">
    <source>
        <dbReference type="ARBA" id="ARBA00022692"/>
    </source>
</evidence>
<feature type="transmembrane region" description="Helical" evidence="7">
    <location>
        <begin position="381"/>
        <end position="400"/>
    </location>
</feature>
<comment type="similarity">
    <text evidence="2">Belongs to the major facilitator superfamily. Sugar transporter (TC 2.A.1.1) family.</text>
</comment>
<sequence length="519" mass="56630">MRYKQILCERNFELPIQSPTPNSQGTAHDNDVAMTHQQLHSREPGAIFETDLPARLDRLPWGRFHSLLVFALGITWLLDGLEVTLAGSVSGALKNSPDLRMSNFDIGLAGGIYIAGAVLGALLFGWLTDRLGRRKLFFVTLWLYVGATAATAFSFNLESFLLFRFLTGMGIGGEYTAINSTIQEFTPVRYRGWVDLSINGTFWLGAALGAGGAIVLLDPHVVGGELGWRLCFGIGAALGVLILVMRLWLPESPRWLLVHGQHDVARGIVQGIEARLREQGHELPAVTSKPLRLHARDHTPLAEVFHTLFIRFSRRALVGMTLLTAQAFFYNAIFFTYALVLTDFYQVPAEQVGWYVLPLALGNFCGPLLLGRLFDVVGRRVMISLTYATSGVLLALNGYAFQQGWLDVTQQAAAWMVIFFFASAAASSAYLTVAETFPLEIRALAIAVFYAFGTGLGGIIGPTLFGQLIQTQQRSSLLMGYLAGAALMCVAAVVQAVWGGAAERRALEQVARPLSQAGD</sequence>
<dbReference type="InterPro" id="IPR005828">
    <property type="entry name" value="MFS_sugar_transport-like"/>
</dbReference>
<feature type="domain" description="Major facilitator superfamily (MFS) profile" evidence="8">
    <location>
        <begin position="68"/>
        <end position="503"/>
    </location>
</feature>
<dbReference type="Pfam" id="PF00083">
    <property type="entry name" value="Sugar_tr"/>
    <property type="match status" value="1"/>
</dbReference>
<evidence type="ECO:0000256" key="3">
    <source>
        <dbReference type="ARBA" id="ARBA00022448"/>
    </source>
</evidence>
<evidence type="ECO:0000256" key="2">
    <source>
        <dbReference type="ARBA" id="ARBA00010992"/>
    </source>
</evidence>
<proteinExistence type="inferred from homology"/>
<comment type="subcellular location">
    <subcellularLocation>
        <location evidence="1">Membrane</location>
        <topology evidence="1">Multi-pass membrane protein</topology>
    </subcellularLocation>
</comment>
<keyword evidence="4 7" id="KW-0812">Transmembrane</keyword>
<feature type="transmembrane region" description="Helical" evidence="7">
    <location>
        <begin position="161"/>
        <end position="182"/>
    </location>
</feature>
<protein>
    <submittedName>
        <fullName evidence="9">Sialic acid transporter</fullName>
    </submittedName>
</protein>
<dbReference type="InterPro" id="IPR036259">
    <property type="entry name" value="MFS_trans_sf"/>
</dbReference>
<accession>A0A5E7VD91</accession>
<feature type="transmembrane region" description="Helical" evidence="7">
    <location>
        <begin position="227"/>
        <end position="249"/>
    </location>
</feature>
<feature type="transmembrane region" description="Helical" evidence="7">
    <location>
        <begin position="64"/>
        <end position="86"/>
    </location>
</feature>
<dbReference type="Proteomes" id="UP000327191">
    <property type="component" value="Unassembled WGS sequence"/>
</dbReference>
<organism evidence="9 10">
    <name type="scientific">Pseudomonas fluorescens</name>
    <dbReference type="NCBI Taxonomy" id="294"/>
    <lineage>
        <taxon>Bacteria</taxon>
        <taxon>Pseudomonadati</taxon>
        <taxon>Pseudomonadota</taxon>
        <taxon>Gammaproteobacteria</taxon>
        <taxon>Pseudomonadales</taxon>
        <taxon>Pseudomonadaceae</taxon>
        <taxon>Pseudomonas</taxon>
    </lineage>
</organism>
<evidence type="ECO:0000256" key="7">
    <source>
        <dbReference type="SAM" id="Phobius"/>
    </source>
</evidence>
<keyword evidence="5 7" id="KW-1133">Transmembrane helix</keyword>
<reference evidence="9 10" key="1">
    <citation type="submission" date="2019-09" db="EMBL/GenBank/DDBJ databases">
        <authorList>
            <person name="Chandra G."/>
            <person name="Truman W A."/>
        </authorList>
    </citation>
    <scope>NUCLEOTIDE SEQUENCE [LARGE SCALE GENOMIC DNA]</scope>
    <source>
        <strain evidence="9">PS938</strain>
    </source>
</reference>
<evidence type="ECO:0000313" key="9">
    <source>
        <dbReference type="EMBL" id="VVQ20913.1"/>
    </source>
</evidence>
<keyword evidence="6 7" id="KW-0472">Membrane</keyword>
<feature type="transmembrane region" description="Helical" evidence="7">
    <location>
        <begin position="477"/>
        <end position="498"/>
    </location>
</feature>
<dbReference type="SUPFAM" id="SSF103473">
    <property type="entry name" value="MFS general substrate transporter"/>
    <property type="match status" value="1"/>
</dbReference>
<dbReference type="EMBL" id="CABVJE010000025">
    <property type="protein sequence ID" value="VVQ20913.1"/>
    <property type="molecule type" value="Genomic_DNA"/>
</dbReference>
<name>A0A5E7VD91_PSEFL</name>
<evidence type="ECO:0000256" key="6">
    <source>
        <dbReference type="ARBA" id="ARBA00023136"/>
    </source>
</evidence>
<dbReference type="Gene3D" id="1.20.1250.20">
    <property type="entry name" value="MFS general substrate transporter like domains"/>
    <property type="match status" value="1"/>
</dbReference>
<feature type="transmembrane region" description="Helical" evidence="7">
    <location>
        <begin position="412"/>
        <end position="431"/>
    </location>
</feature>
<feature type="transmembrane region" description="Helical" evidence="7">
    <location>
        <begin position="106"/>
        <end position="124"/>
    </location>
</feature>
<evidence type="ECO:0000313" key="10">
    <source>
        <dbReference type="Proteomes" id="UP000327191"/>
    </source>
</evidence>
<feature type="transmembrane region" description="Helical" evidence="7">
    <location>
        <begin position="352"/>
        <end position="374"/>
    </location>
</feature>
<feature type="transmembrane region" description="Helical" evidence="7">
    <location>
        <begin position="194"/>
        <end position="215"/>
    </location>
</feature>
<evidence type="ECO:0000259" key="8">
    <source>
        <dbReference type="PROSITE" id="PS50850"/>
    </source>
</evidence>
<dbReference type="AlphaFoldDB" id="A0A5E7VD91"/>
<keyword evidence="3" id="KW-0813">Transport</keyword>
<evidence type="ECO:0000256" key="5">
    <source>
        <dbReference type="ARBA" id="ARBA00022989"/>
    </source>
</evidence>
<dbReference type="CDD" id="cd17316">
    <property type="entry name" value="MFS_SV2_like"/>
    <property type="match status" value="1"/>
</dbReference>